<proteinExistence type="predicted"/>
<evidence type="ECO:0000313" key="2">
    <source>
        <dbReference type="Proteomes" id="UP000608522"/>
    </source>
</evidence>
<sequence length="131" mass="13591">MLPTQRTALVEISRWSMTWMPWGTAAPESVDHGLQVLLVDHQVVGLRLGHVGDAGGGVRRGVVQGDRQTLARQLLGAGGGAQGGQLGVLGLGAAVVTLGEGVHPAAYGRGALFQGRVVLAALLDEVRQLQE</sequence>
<keyword evidence="2" id="KW-1185">Reference proteome</keyword>
<reference evidence="2" key="1">
    <citation type="submission" date="2023-07" db="EMBL/GenBank/DDBJ databases">
        <title>Whole genome shotgun sequence of Streptomyces spororaveus NBRC 15456.</title>
        <authorList>
            <person name="Komaki H."/>
            <person name="Tamura T."/>
        </authorList>
    </citation>
    <scope>NUCLEOTIDE SEQUENCE [LARGE SCALE GENOMIC DNA]</scope>
    <source>
        <strain evidence="2">NBRC 15456</strain>
    </source>
</reference>
<accession>A0ABQ3TG95</accession>
<gene>
    <name evidence="1" type="ORF">Sspor_45510</name>
</gene>
<organism evidence="1 2">
    <name type="scientific">Streptomyces spororaveus</name>
    <dbReference type="NCBI Taxonomy" id="284039"/>
    <lineage>
        <taxon>Bacteria</taxon>
        <taxon>Bacillati</taxon>
        <taxon>Actinomycetota</taxon>
        <taxon>Actinomycetes</taxon>
        <taxon>Kitasatosporales</taxon>
        <taxon>Streptomycetaceae</taxon>
        <taxon>Streptomyces</taxon>
    </lineage>
</organism>
<comment type="caution">
    <text evidence="1">The sequence shown here is derived from an EMBL/GenBank/DDBJ whole genome shotgun (WGS) entry which is preliminary data.</text>
</comment>
<dbReference type="Proteomes" id="UP000608522">
    <property type="component" value="Unassembled WGS sequence"/>
</dbReference>
<name>A0ABQ3TG95_9ACTN</name>
<dbReference type="EMBL" id="BNED01000005">
    <property type="protein sequence ID" value="GHI78990.1"/>
    <property type="molecule type" value="Genomic_DNA"/>
</dbReference>
<evidence type="ECO:0000313" key="1">
    <source>
        <dbReference type="EMBL" id="GHI78990.1"/>
    </source>
</evidence>
<protein>
    <submittedName>
        <fullName evidence="1">Uncharacterized protein</fullName>
    </submittedName>
</protein>